<evidence type="ECO:0000313" key="3">
    <source>
        <dbReference type="EMBL" id="KAF7305627.1"/>
    </source>
</evidence>
<evidence type="ECO:0000313" key="4">
    <source>
        <dbReference type="Proteomes" id="UP000613580"/>
    </source>
</evidence>
<dbReference type="InterPro" id="IPR036873">
    <property type="entry name" value="Rhodanese-like_dom_sf"/>
</dbReference>
<proteinExistence type="predicted"/>
<dbReference type="OrthoDB" id="566238at2759"/>
<reference evidence="3" key="1">
    <citation type="submission" date="2020-05" db="EMBL/GenBank/DDBJ databases">
        <title>Mycena genomes resolve the evolution of fungal bioluminescence.</title>
        <authorList>
            <person name="Tsai I.J."/>
        </authorList>
    </citation>
    <scope>NUCLEOTIDE SEQUENCE</scope>
    <source>
        <strain evidence="3">110903Hualien_Pintung</strain>
    </source>
</reference>
<feature type="domain" description="Rhodanese" evidence="2">
    <location>
        <begin position="220"/>
        <end position="318"/>
    </location>
</feature>
<accession>A0A8H6W5H7</accession>
<dbReference type="InterPro" id="IPR001763">
    <property type="entry name" value="Rhodanese-like_dom"/>
</dbReference>
<dbReference type="SUPFAM" id="SSF52821">
    <property type="entry name" value="Rhodanese/Cell cycle control phosphatase"/>
    <property type="match status" value="1"/>
</dbReference>
<evidence type="ECO:0000259" key="2">
    <source>
        <dbReference type="PROSITE" id="PS50206"/>
    </source>
</evidence>
<evidence type="ECO:0000256" key="1">
    <source>
        <dbReference type="SAM" id="MobiDB-lite"/>
    </source>
</evidence>
<feature type="region of interest" description="Disordered" evidence="1">
    <location>
        <begin position="1"/>
        <end position="25"/>
    </location>
</feature>
<keyword evidence="4" id="KW-1185">Reference proteome</keyword>
<dbReference type="AlphaFoldDB" id="A0A8H6W5H7"/>
<name>A0A8H6W5H7_MYCCL</name>
<dbReference type="Proteomes" id="UP000613580">
    <property type="component" value="Unassembled WGS sequence"/>
</dbReference>
<comment type="caution">
    <text evidence="3">The sequence shown here is derived from an EMBL/GenBank/DDBJ whole genome shotgun (WGS) entry which is preliminary data.</text>
</comment>
<dbReference type="PROSITE" id="PS50206">
    <property type="entry name" value="RHODANESE_3"/>
    <property type="match status" value="1"/>
</dbReference>
<feature type="compositionally biased region" description="Low complexity" evidence="1">
    <location>
        <begin position="1"/>
        <end position="12"/>
    </location>
</feature>
<gene>
    <name evidence="3" type="ORF">HMN09_00816200</name>
</gene>
<protein>
    <submittedName>
        <fullName evidence="3">Rhodanese domain-containing protein</fullName>
    </submittedName>
</protein>
<dbReference type="Gene3D" id="3.40.250.10">
    <property type="entry name" value="Rhodanese-like domain"/>
    <property type="match status" value="1"/>
</dbReference>
<dbReference type="SMART" id="SM00450">
    <property type="entry name" value="RHOD"/>
    <property type="match status" value="1"/>
</dbReference>
<dbReference type="EMBL" id="JACAZE010000010">
    <property type="protein sequence ID" value="KAF7305627.1"/>
    <property type="molecule type" value="Genomic_DNA"/>
</dbReference>
<sequence>MSRGSSSTSTESIAPGDSTQSTGPVQRTLDDVREHAALEVAMRAIAHRKTVDGVRIGVSILMAKANEFEFLKLVAHKMRQQLLLDEQFLFALATSGPPIRPNKTNTLMICGSPGEAVQRAMSLASGKLIGRVTMSENGGDIWLASVKRISPSGLTAPSSDEVALWDVLSKTARAPMDPALPPPGSHSAATRLALARAKLARLSPLDALNELRAPSGSQGVEAPTYLVDIRSYEERARNGIIQSALIIDRNLLEWALDPQSPERLLIATQYDHRYIIIDELGRASSLAAAALQDIGLLNATDIVGGYRAWIEAGLPADIDEEFEDDLRSEPSYIRILG</sequence>
<dbReference type="Pfam" id="PF00581">
    <property type="entry name" value="Rhodanese"/>
    <property type="match status" value="1"/>
</dbReference>
<organism evidence="3 4">
    <name type="scientific">Mycena chlorophos</name>
    <name type="common">Agaric fungus</name>
    <name type="synonym">Agaricus chlorophos</name>
    <dbReference type="NCBI Taxonomy" id="658473"/>
    <lineage>
        <taxon>Eukaryota</taxon>
        <taxon>Fungi</taxon>
        <taxon>Dikarya</taxon>
        <taxon>Basidiomycota</taxon>
        <taxon>Agaricomycotina</taxon>
        <taxon>Agaricomycetes</taxon>
        <taxon>Agaricomycetidae</taxon>
        <taxon>Agaricales</taxon>
        <taxon>Marasmiineae</taxon>
        <taxon>Mycenaceae</taxon>
        <taxon>Mycena</taxon>
    </lineage>
</organism>